<evidence type="ECO:0000256" key="3">
    <source>
        <dbReference type="ARBA" id="ARBA00022884"/>
    </source>
</evidence>
<sequence length="157" mass="18040">MRRPFKLRHPHIKSDEKYNSILVSKLIQYTMKDGKKSLAKQIVYDALSLTEKECKKPALAIFEEAIQNISPLLEVKSRRIGGATYQIPVEVDSKRKTVLALRWILDASRSKQGKPMADFLSQEIIDSYNKTGSSIKKREDMHKTAEANRAFAHYARF</sequence>
<feature type="domain" description="Small ribosomal subunit protein uS7" evidence="8">
    <location>
        <begin position="8"/>
        <end position="149"/>
    </location>
</feature>
<dbReference type="HAMAP" id="MF_00480_B">
    <property type="entry name" value="Ribosomal_uS7_B"/>
    <property type="match status" value="1"/>
</dbReference>
<comment type="similarity">
    <text evidence="1 6 7">Belongs to the universal ribosomal protein uS7 family.</text>
</comment>
<evidence type="ECO:0000259" key="8">
    <source>
        <dbReference type="Pfam" id="PF00177"/>
    </source>
</evidence>
<dbReference type="PROSITE" id="PS00052">
    <property type="entry name" value="RIBOSOMAL_S7"/>
    <property type="match status" value="1"/>
</dbReference>
<comment type="caution">
    <text evidence="9">The sequence shown here is derived from an EMBL/GenBank/DDBJ whole genome shotgun (WGS) entry which is preliminary data.</text>
</comment>
<dbReference type="Proteomes" id="UP000231162">
    <property type="component" value="Unassembled WGS sequence"/>
</dbReference>
<evidence type="ECO:0000313" key="9">
    <source>
        <dbReference type="EMBL" id="PIS06901.1"/>
    </source>
</evidence>
<dbReference type="InterPro" id="IPR005717">
    <property type="entry name" value="Ribosomal_uS7_bac/org-type"/>
</dbReference>
<keyword evidence="5 6" id="KW-0687">Ribonucleoprotein</keyword>
<dbReference type="Gene3D" id="1.10.455.10">
    <property type="entry name" value="Ribosomal protein S7 domain"/>
    <property type="match status" value="1"/>
</dbReference>
<dbReference type="InterPro" id="IPR023798">
    <property type="entry name" value="Ribosomal_uS7_dom"/>
</dbReference>
<dbReference type="GO" id="GO:0019843">
    <property type="term" value="F:rRNA binding"/>
    <property type="evidence" value="ECO:0007669"/>
    <property type="project" value="UniProtKB-UniRule"/>
</dbReference>
<evidence type="ECO:0000256" key="4">
    <source>
        <dbReference type="ARBA" id="ARBA00022980"/>
    </source>
</evidence>
<dbReference type="Pfam" id="PF00177">
    <property type="entry name" value="Ribosomal_S7"/>
    <property type="match status" value="1"/>
</dbReference>
<dbReference type="InterPro" id="IPR020606">
    <property type="entry name" value="Ribosomal_uS7_CS"/>
</dbReference>
<evidence type="ECO:0000256" key="1">
    <source>
        <dbReference type="ARBA" id="ARBA00007151"/>
    </source>
</evidence>
<dbReference type="AlphaFoldDB" id="A0A2M6RA92"/>
<evidence type="ECO:0000256" key="5">
    <source>
        <dbReference type="ARBA" id="ARBA00023274"/>
    </source>
</evidence>
<accession>A0A2M6RA92</accession>
<protein>
    <recommendedName>
        <fullName evidence="6">Small ribosomal subunit protein uS7</fullName>
    </recommendedName>
</protein>
<comment type="subunit">
    <text evidence="6">Part of the 30S ribosomal subunit. Contacts proteins S9 and S11.</text>
</comment>
<dbReference type="PANTHER" id="PTHR11205">
    <property type="entry name" value="RIBOSOMAL PROTEIN S7"/>
    <property type="match status" value="1"/>
</dbReference>
<dbReference type="PIRSF" id="PIRSF002122">
    <property type="entry name" value="RPS7p_RPS7a_RPS5e_RPS7o"/>
    <property type="match status" value="1"/>
</dbReference>
<keyword evidence="2 6" id="KW-0699">rRNA-binding</keyword>
<dbReference type="GO" id="GO:0006412">
    <property type="term" value="P:translation"/>
    <property type="evidence" value="ECO:0007669"/>
    <property type="project" value="UniProtKB-UniRule"/>
</dbReference>
<evidence type="ECO:0000256" key="7">
    <source>
        <dbReference type="RuleBase" id="RU003619"/>
    </source>
</evidence>
<organism evidence="9 10">
    <name type="scientific">Candidatus Berkelbacteria bacterium CG10_big_fil_rev_8_21_14_0_10_43_14</name>
    <dbReference type="NCBI Taxonomy" id="1974515"/>
    <lineage>
        <taxon>Bacteria</taxon>
        <taxon>Candidatus Berkelbacteria</taxon>
    </lineage>
</organism>
<dbReference type="SUPFAM" id="SSF47973">
    <property type="entry name" value="Ribosomal protein S7"/>
    <property type="match status" value="1"/>
</dbReference>
<comment type="function">
    <text evidence="6">One of the primary rRNA binding proteins, it binds directly to 16S rRNA where it nucleates assembly of the head domain of the 30S subunit. Is located at the subunit interface close to the decoding center, probably blocks exit of the E-site tRNA.</text>
</comment>
<dbReference type="GO" id="GO:0015935">
    <property type="term" value="C:small ribosomal subunit"/>
    <property type="evidence" value="ECO:0007669"/>
    <property type="project" value="InterPro"/>
</dbReference>
<evidence type="ECO:0000256" key="2">
    <source>
        <dbReference type="ARBA" id="ARBA00022730"/>
    </source>
</evidence>
<evidence type="ECO:0000313" key="10">
    <source>
        <dbReference type="Proteomes" id="UP000231162"/>
    </source>
</evidence>
<evidence type="ECO:0000256" key="6">
    <source>
        <dbReference type="HAMAP-Rule" id="MF_00480"/>
    </source>
</evidence>
<proteinExistence type="inferred from homology"/>
<keyword evidence="6" id="KW-0820">tRNA-binding</keyword>
<dbReference type="NCBIfam" id="TIGR01029">
    <property type="entry name" value="rpsG_bact"/>
    <property type="match status" value="1"/>
</dbReference>
<dbReference type="InterPro" id="IPR000235">
    <property type="entry name" value="Ribosomal_uS7"/>
</dbReference>
<dbReference type="GO" id="GO:0003735">
    <property type="term" value="F:structural constituent of ribosome"/>
    <property type="evidence" value="ECO:0007669"/>
    <property type="project" value="InterPro"/>
</dbReference>
<keyword evidence="3 6" id="KW-0694">RNA-binding</keyword>
<name>A0A2M6RA92_9BACT</name>
<dbReference type="EMBL" id="PEZX01000029">
    <property type="protein sequence ID" value="PIS06901.1"/>
    <property type="molecule type" value="Genomic_DNA"/>
</dbReference>
<dbReference type="CDD" id="cd14869">
    <property type="entry name" value="uS7_Bacteria"/>
    <property type="match status" value="1"/>
</dbReference>
<dbReference type="InterPro" id="IPR036823">
    <property type="entry name" value="Ribosomal_uS7_dom_sf"/>
</dbReference>
<gene>
    <name evidence="6" type="primary">rpsG</name>
    <name evidence="9" type="ORF">COT79_01950</name>
</gene>
<reference evidence="10" key="1">
    <citation type="submission" date="2017-09" db="EMBL/GenBank/DDBJ databases">
        <title>Depth-based differentiation of microbial function through sediment-hosted aquifers and enrichment of novel symbionts in the deep terrestrial subsurface.</title>
        <authorList>
            <person name="Probst A.J."/>
            <person name="Ladd B."/>
            <person name="Jarett J.K."/>
            <person name="Geller-Mcgrath D.E."/>
            <person name="Sieber C.M.K."/>
            <person name="Emerson J.B."/>
            <person name="Anantharaman K."/>
            <person name="Thomas B.C."/>
            <person name="Malmstrom R."/>
            <person name="Stieglmeier M."/>
            <person name="Klingl A."/>
            <person name="Woyke T."/>
            <person name="Ryan C.M."/>
            <person name="Banfield J.F."/>
        </authorList>
    </citation>
    <scope>NUCLEOTIDE SEQUENCE [LARGE SCALE GENOMIC DNA]</scope>
</reference>
<dbReference type="GO" id="GO:0000049">
    <property type="term" value="F:tRNA binding"/>
    <property type="evidence" value="ECO:0007669"/>
    <property type="project" value="UniProtKB-UniRule"/>
</dbReference>
<keyword evidence="4 6" id="KW-0689">Ribosomal protein</keyword>
<dbReference type="FunFam" id="1.10.455.10:FF:000001">
    <property type="entry name" value="30S ribosomal protein S7"/>
    <property type="match status" value="1"/>
</dbReference>